<evidence type="ECO:0000313" key="2">
    <source>
        <dbReference type="EMBL" id="QJW84345.1"/>
    </source>
</evidence>
<evidence type="ECO:0000259" key="1">
    <source>
        <dbReference type="Pfam" id="PF07238"/>
    </source>
</evidence>
<organism evidence="2 3">
    <name type="scientific">Ramlibacter terrae</name>
    <dbReference type="NCBI Taxonomy" id="2732511"/>
    <lineage>
        <taxon>Bacteria</taxon>
        <taxon>Pseudomonadati</taxon>
        <taxon>Pseudomonadota</taxon>
        <taxon>Betaproteobacteria</taxon>
        <taxon>Burkholderiales</taxon>
        <taxon>Comamonadaceae</taxon>
        <taxon>Ramlibacter</taxon>
    </lineage>
</organism>
<proteinExistence type="predicted"/>
<dbReference type="Proteomes" id="UP000500826">
    <property type="component" value="Chromosome"/>
</dbReference>
<keyword evidence="3" id="KW-1185">Reference proteome</keyword>
<reference evidence="2 3" key="2">
    <citation type="submission" date="2020-05" db="EMBL/GenBank/DDBJ databases">
        <authorList>
            <person name="Khan S.A."/>
            <person name="Jeon C.O."/>
            <person name="Chun B.H."/>
        </authorList>
    </citation>
    <scope>NUCLEOTIDE SEQUENCE [LARGE SCALE GENOMIC DNA]</scope>
    <source>
        <strain evidence="2 3">H242</strain>
    </source>
</reference>
<dbReference type="Gene3D" id="2.40.10.220">
    <property type="entry name" value="predicted glycosyltransferase like domains"/>
    <property type="match status" value="1"/>
</dbReference>
<feature type="domain" description="PilZ" evidence="1">
    <location>
        <begin position="18"/>
        <end position="104"/>
    </location>
</feature>
<evidence type="ECO:0000313" key="3">
    <source>
        <dbReference type="Proteomes" id="UP000500826"/>
    </source>
</evidence>
<gene>
    <name evidence="2" type="ORF">HK414_12900</name>
</gene>
<sequence>MPKKLHTIPVQLAARGAERRAAERVQAEMPISIAGREGITSDLSANGLSFIAEQPYEIGACVEVVIEYLLDGHQYPLHCQAEVVRVRPAPGGYAVGARLTPQSQALLEVPPEGARDSSGL</sequence>
<dbReference type="EMBL" id="CP053418">
    <property type="protein sequence ID" value="QJW84345.1"/>
    <property type="molecule type" value="Genomic_DNA"/>
</dbReference>
<dbReference type="SUPFAM" id="SSF141371">
    <property type="entry name" value="PilZ domain-like"/>
    <property type="match status" value="1"/>
</dbReference>
<protein>
    <submittedName>
        <fullName evidence="2">PilZ domain-containing protein</fullName>
    </submittedName>
</protein>
<dbReference type="InterPro" id="IPR009875">
    <property type="entry name" value="PilZ_domain"/>
</dbReference>
<reference evidence="2 3" key="1">
    <citation type="submission" date="2020-05" db="EMBL/GenBank/DDBJ databases">
        <title>Ramlibacter rhizophilus sp. nov., isolated from rhizosphere soil of national flower Mugunghwa from South Korea.</title>
        <authorList>
            <person name="Zheng-Fei Y."/>
            <person name="Huan T."/>
        </authorList>
    </citation>
    <scope>NUCLEOTIDE SEQUENCE [LARGE SCALE GENOMIC DNA]</scope>
    <source>
        <strain evidence="2 3">H242</strain>
    </source>
</reference>
<accession>A0ABX6P2K8</accession>
<name>A0ABX6P2K8_9BURK</name>
<dbReference type="Pfam" id="PF07238">
    <property type="entry name" value="PilZ"/>
    <property type="match status" value="1"/>
</dbReference>